<evidence type="ECO:0000256" key="2">
    <source>
        <dbReference type="ARBA" id="ARBA00022670"/>
    </source>
</evidence>
<dbReference type="Pfam" id="PF13365">
    <property type="entry name" value="Trypsin_2"/>
    <property type="match status" value="1"/>
</dbReference>
<dbReference type="Gene3D" id="2.40.10.10">
    <property type="entry name" value="Trypsin-like serine proteases"/>
    <property type="match status" value="2"/>
</dbReference>
<dbReference type="InterPro" id="IPR043504">
    <property type="entry name" value="Peptidase_S1_PA_chymotrypsin"/>
</dbReference>
<name>A0A235BXY8_UNCW3</name>
<comment type="caution">
    <text evidence="5">The sequence shown here is derived from an EMBL/GenBank/DDBJ whole genome shotgun (WGS) entry which is preliminary data.</text>
</comment>
<evidence type="ECO:0000313" key="6">
    <source>
        <dbReference type="Proteomes" id="UP000215559"/>
    </source>
</evidence>
<evidence type="ECO:0008006" key="7">
    <source>
        <dbReference type="Google" id="ProtNLM"/>
    </source>
</evidence>
<dbReference type="Proteomes" id="UP000215559">
    <property type="component" value="Unassembled WGS sequence"/>
</dbReference>
<dbReference type="InterPro" id="IPR001940">
    <property type="entry name" value="Peptidase_S1C"/>
</dbReference>
<dbReference type="GO" id="GO:0006508">
    <property type="term" value="P:proteolysis"/>
    <property type="evidence" value="ECO:0007669"/>
    <property type="project" value="UniProtKB-KW"/>
</dbReference>
<gene>
    <name evidence="5" type="ORF">CH330_01015</name>
</gene>
<evidence type="ECO:0000256" key="3">
    <source>
        <dbReference type="ARBA" id="ARBA00022801"/>
    </source>
</evidence>
<dbReference type="Gene3D" id="2.40.160.60">
    <property type="entry name" value="Outer membrane protein transport protein (OMPP1/FadL/TodX)"/>
    <property type="match status" value="1"/>
</dbReference>
<dbReference type="AlphaFoldDB" id="A0A235BXY8"/>
<evidence type="ECO:0000313" key="5">
    <source>
        <dbReference type="EMBL" id="OYD17066.1"/>
    </source>
</evidence>
<feature type="signal peptide" evidence="4">
    <location>
        <begin position="1"/>
        <end position="38"/>
    </location>
</feature>
<dbReference type="InterPro" id="IPR051201">
    <property type="entry name" value="Chloro_Bact_Ser_Proteases"/>
</dbReference>
<accession>A0A235BXY8</accession>
<dbReference type="SUPFAM" id="SSF50494">
    <property type="entry name" value="Trypsin-like serine proteases"/>
    <property type="match status" value="1"/>
</dbReference>
<evidence type="ECO:0000256" key="1">
    <source>
        <dbReference type="ARBA" id="ARBA00010541"/>
    </source>
</evidence>
<keyword evidence="4" id="KW-0732">Signal</keyword>
<dbReference type="PANTHER" id="PTHR43343">
    <property type="entry name" value="PEPTIDASE S12"/>
    <property type="match status" value="1"/>
</dbReference>
<keyword evidence="2" id="KW-0645">Protease</keyword>
<evidence type="ECO:0000256" key="4">
    <source>
        <dbReference type="SAM" id="SignalP"/>
    </source>
</evidence>
<keyword evidence="3" id="KW-0378">Hydrolase</keyword>
<comment type="similarity">
    <text evidence="1">Belongs to the peptidase S1C family.</text>
</comment>
<dbReference type="InterPro" id="IPR009003">
    <property type="entry name" value="Peptidase_S1_PA"/>
</dbReference>
<dbReference type="PROSITE" id="PS51257">
    <property type="entry name" value="PROKAR_LIPOPROTEIN"/>
    <property type="match status" value="1"/>
</dbReference>
<feature type="chain" id="PRO_5012443929" description="Serine protease" evidence="4">
    <location>
        <begin position="39"/>
        <end position="650"/>
    </location>
</feature>
<dbReference type="SUPFAM" id="SSF56935">
    <property type="entry name" value="Porins"/>
    <property type="match status" value="1"/>
</dbReference>
<proteinExistence type="inferred from homology"/>
<protein>
    <recommendedName>
        <fullName evidence="7">Serine protease</fullName>
    </recommendedName>
</protein>
<dbReference type="NCBIfam" id="NF033709">
    <property type="entry name" value="PorV_fam"/>
    <property type="match status" value="1"/>
</dbReference>
<sequence length="650" mass="69029">MCSRNPPGTSRPGRKAKLRRTAIVAAALIIASCSVSLAHENPGASFLLIWPSARSTALGGASVALGEDPDASYWNPGGIGLQKSLSLSLSSGEWLPGLYPGMTYAFAGGSYCILNALGNGIDLGFGANATYLTLGETDVINEHGEFLGRYTTWRGAFGLHGGVGLLDGKLGVGAAVKLVRQSRAPDWVWSDMPELGIDARGTGGSFAADIGVLCHLIPDLSAGLALANLGPDMAYDSGGGEPNPLPTMLRVGLCWTPVSNRYVRLKVLPEADKILVGMFYDPDGTKTFDQLLGQELRDIWKSLGIEVTALDILSLRLGYFEDLTGQRGGIVLEKDGVTSHFGIGEALTRTGLGRFKSLGLCWGIGLGWKDYIRLDLSSDAAIYDFPTTNVKVALTMNDVVGLAAEVRRLLPSPRGRSPIPPGGYAPGPRETHYTGSGVLLSQSGLFATCQHVIDDATTIEVDFPEQGTYYTAKVEVEDAQNDLAILRLSLPEQKDSIDVPFALLQPGSARLGMETFTLGFPLTGILGKSLKFNSGSVSALTGLQDNPTLVQIENPVQPGNSGGPLFSADGKLLGIVVSRLNALVVFRLQGTLSENVNFAVKVGYLRNLLAGLPEGKEILARKSRIKGGKTEDVVEQLKPYIGYVRVKVVK</sequence>
<dbReference type="GO" id="GO:0004252">
    <property type="term" value="F:serine-type endopeptidase activity"/>
    <property type="evidence" value="ECO:0007669"/>
    <property type="project" value="InterPro"/>
</dbReference>
<dbReference type="EMBL" id="NOZP01000023">
    <property type="protein sequence ID" value="OYD17066.1"/>
    <property type="molecule type" value="Genomic_DNA"/>
</dbReference>
<reference evidence="5 6" key="1">
    <citation type="submission" date="2017-07" db="EMBL/GenBank/DDBJ databases">
        <title>Recovery of genomes from metagenomes via a dereplication, aggregation, and scoring strategy.</title>
        <authorList>
            <person name="Sieber C.M."/>
            <person name="Probst A.J."/>
            <person name="Sharrar A."/>
            <person name="Thomas B.C."/>
            <person name="Hess M."/>
            <person name="Tringe S.G."/>
            <person name="Banfield J.F."/>
        </authorList>
    </citation>
    <scope>NUCLEOTIDE SEQUENCE [LARGE SCALE GENOMIC DNA]</scope>
    <source>
        <strain evidence="5">JGI_Cruoil_03_51_56</strain>
    </source>
</reference>
<organism evidence="5 6">
    <name type="scientific">candidate division WOR-3 bacterium JGI_Cruoil_03_51_56</name>
    <dbReference type="NCBI Taxonomy" id="1973747"/>
    <lineage>
        <taxon>Bacteria</taxon>
        <taxon>Bacteria division WOR-3</taxon>
    </lineage>
</organism>
<dbReference type="PANTHER" id="PTHR43343:SF3">
    <property type="entry name" value="PROTEASE DO-LIKE 8, CHLOROPLASTIC"/>
    <property type="match status" value="1"/>
</dbReference>
<dbReference type="PRINTS" id="PR00834">
    <property type="entry name" value="PROTEASES2C"/>
</dbReference>